<dbReference type="EMBL" id="MT631509">
    <property type="protein sequence ID" value="QNO52397.1"/>
    <property type="molecule type" value="Genomic_DNA"/>
</dbReference>
<feature type="region of interest" description="Disordered" evidence="1">
    <location>
        <begin position="289"/>
        <end position="309"/>
    </location>
</feature>
<keyword evidence="2" id="KW-0812">Transmembrane</keyword>
<evidence type="ECO:0000313" key="4">
    <source>
        <dbReference type="EMBL" id="QNO52397.1"/>
    </source>
</evidence>
<evidence type="ECO:0000256" key="2">
    <source>
        <dbReference type="SAM" id="Phobius"/>
    </source>
</evidence>
<dbReference type="Pfam" id="PF08308">
    <property type="entry name" value="PEGA"/>
    <property type="match status" value="3"/>
</dbReference>
<dbReference type="PANTHER" id="PTHR36194:SF1">
    <property type="entry name" value="S-LAYER-LIKE PROTEIN"/>
    <property type="match status" value="1"/>
</dbReference>
<organism evidence="4">
    <name type="scientific">Candidatus Methanophagaceae archaeon ANME-1 ERB6</name>
    <dbReference type="NCBI Taxonomy" id="2759912"/>
    <lineage>
        <taxon>Archaea</taxon>
        <taxon>Methanobacteriati</taxon>
        <taxon>Methanobacteriota</taxon>
        <taxon>Stenosarchaea group</taxon>
        <taxon>Methanomicrobia</taxon>
        <taxon>Candidatus Methanophagales</taxon>
        <taxon>Candidatus Methanophagaceae</taxon>
    </lineage>
</organism>
<feature type="transmembrane region" description="Helical" evidence="2">
    <location>
        <begin position="310"/>
        <end position="331"/>
    </location>
</feature>
<feature type="domain" description="PEGA" evidence="3">
    <location>
        <begin position="155"/>
        <end position="221"/>
    </location>
</feature>
<feature type="domain" description="PEGA" evidence="3">
    <location>
        <begin position="34"/>
        <end position="104"/>
    </location>
</feature>
<keyword evidence="2" id="KW-1133">Transmembrane helix</keyword>
<gene>
    <name evidence="4" type="ORF">IAKEDICC_00018</name>
</gene>
<dbReference type="InterPro" id="IPR013229">
    <property type="entry name" value="PEGA"/>
</dbReference>
<evidence type="ECO:0000256" key="1">
    <source>
        <dbReference type="SAM" id="MobiDB-lite"/>
    </source>
</evidence>
<reference evidence="4" key="1">
    <citation type="submission" date="2020-06" db="EMBL/GenBank/DDBJ databases">
        <title>Unique genomic features of the anaerobic methanotrophic archaea.</title>
        <authorList>
            <person name="Chadwick G.L."/>
            <person name="Skennerton C.T."/>
            <person name="Laso-Perez R."/>
            <person name="Leu A.O."/>
            <person name="Speth D.R."/>
            <person name="Yu H."/>
            <person name="Morgan-Lang C."/>
            <person name="Hatzenpichler R."/>
            <person name="Goudeau D."/>
            <person name="Malmstrom R."/>
            <person name="Brazelton W.J."/>
            <person name="Woyke T."/>
            <person name="Hallam S.J."/>
            <person name="Tyson G.W."/>
            <person name="Wegener G."/>
            <person name="Boetius A."/>
            <person name="Orphan V."/>
        </authorList>
    </citation>
    <scope>NUCLEOTIDE SEQUENCE</scope>
</reference>
<keyword evidence="2" id="KW-0472">Membrane</keyword>
<dbReference type="AlphaFoldDB" id="A0A7G9YWL3"/>
<evidence type="ECO:0000259" key="3">
    <source>
        <dbReference type="Pfam" id="PF08308"/>
    </source>
</evidence>
<name>A0A7G9YWL3_9EURY</name>
<proteinExistence type="predicted"/>
<dbReference type="PANTHER" id="PTHR36194">
    <property type="entry name" value="S-LAYER-LIKE PROTEIN"/>
    <property type="match status" value="1"/>
</dbReference>
<feature type="domain" description="PEGA" evidence="3">
    <location>
        <begin position="231"/>
        <end position="299"/>
    </location>
</feature>
<sequence length="340" mass="35352">MKKVANMMGIIGLVFLLVCVCVLYPAAGQIGEIGSISVTSSPSGADISLNGEPINAVTPYTIQHLDPAYTYTIKLSLEGYQDWVQKNVNVVSQQTTYVSATLTPIPPPPVCTPYATKCIGNNLYRCSYDGSRWDFMESCEYGCSGGACNSVPPRGYISVSSSPSGANIYLDDAYHGTTPRTIAAVAPGHYTVSLDLPGYQRYETGVDVSAGGTSSVSASLVLSPTPSPTSGTISVSSSPSGAYIYLDNTYKGIAPLTITDVSPGTHAIKATLAGYEDWSTNTEVTSGSTASVSASLTQTSTPTPTPTPKAPTTVLGVIAALAISGIIAAKVRRGGKYKKK</sequence>
<feature type="compositionally biased region" description="Low complexity" evidence="1">
    <location>
        <begin position="289"/>
        <end position="302"/>
    </location>
</feature>
<accession>A0A7G9YWL3</accession>
<protein>
    <recommendedName>
        <fullName evidence="3">PEGA domain-containing protein</fullName>
    </recommendedName>
</protein>
<dbReference type="Gene3D" id="2.60.40.1120">
    <property type="entry name" value="Carboxypeptidase-like, regulatory domain"/>
    <property type="match status" value="1"/>
</dbReference>